<dbReference type="Gene3D" id="3.40.190.10">
    <property type="entry name" value="Periplasmic binding protein-like II"/>
    <property type="match status" value="2"/>
</dbReference>
<proteinExistence type="inferred from homology"/>
<evidence type="ECO:0000256" key="3">
    <source>
        <dbReference type="ARBA" id="ARBA00022729"/>
    </source>
</evidence>
<dbReference type="PANTHER" id="PTHR30290">
    <property type="entry name" value="PERIPLASMIC BINDING COMPONENT OF ABC TRANSPORTER"/>
    <property type="match status" value="1"/>
</dbReference>
<accession>A0A1J5HHD8</accession>
<dbReference type="Proteomes" id="UP000183758">
    <property type="component" value="Unassembled WGS sequence"/>
</dbReference>
<gene>
    <name evidence="6" type="ORF">AUK04_02255</name>
</gene>
<comment type="caution">
    <text evidence="6">The sequence shown here is derived from an EMBL/GenBank/DDBJ whole genome shotgun (WGS) entry which is preliminary data.</text>
</comment>
<dbReference type="InterPro" id="IPR039424">
    <property type="entry name" value="SBP_5"/>
</dbReference>
<dbReference type="GO" id="GO:0015833">
    <property type="term" value="P:peptide transport"/>
    <property type="evidence" value="ECO:0007669"/>
    <property type="project" value="TreeGrafter"/>
</dbReference>
<dbReference type="PIRSF" id="PIRSF002741">
    <property type="entry name" value="MppA"/>
    <property type="match status" value="1"/>
</dbReference>
<dbReference type="GO" id="GO:0043190">
    <property type="term" value="C:ATP-binding cassette (ABC) transporter complex"/>
    <property type="evidence" value="ECO:0007669"/>
    <property type="project" value="InterPro"/>
</dbReference>
<dbReference type="InterPro" id="IPR030678">
    <property type="entry name" value="Peptide/Ni-bd"/>
</dbReference>
<reference evidence="6 7" key="1">
    <citation type="journal article" date="2016" name="Environ. Microbiol.">
        <title>Genomic resolution of a cold subsurface aquifer community provides metabolic insights for novel microbes adapted to high CO concentrations.</title>
        <authorList>
            <person name="Probst A.J."/>
            <person name="Castelle C.J."/>
            <person name="Singh A."/>
            <person name="Brown C.T."/>
            <person name="Anantharaman K."/>
            <person name="Sharon I."/>
            <person name="Hug L.A."/>
            <person name="Burstein D."/>
            <person name="Emerson J.B."/>
            <person name="Thomas B.C."/>
            <person name="Banfield J.F."/>
        </authorList>
    </citation>
    <scope>NUCLEOTIDE SEQUENCE [LARGE SCALE GENOMIC DNA]</scope>
    <source>
        <strain evidence="6">CG2_30_33_16</strain>
    </source>
</reference>
<keyword evidence="4" id="KW-0472">Membrane</keyword>
<dbReference type="Pfam" id="PF00496">
    <property type="entry name" value="SBP_bac_5"/>
    <property type="match status" value="2"/>
</dbReference>
<sequence length="452" mass="52665">MRKKIRFYYWLTTSFLQKHARLIFLSFTISIILIVALVSVSPTIDKVISSQRHTIGYVGQFDYHNLPDEIASKISSGLVFVDVNGNLIPALAANWEGSADNKTFRFHLKKDIFWSDGKAFTAEDLNYTFRDVVTKIVSPYLIQFEIREALPIFPTYLIKPIVKWPAIGVAGLYRTEKTKMRGGYLKELELIPNKNNMPILIYKFYDNETQLLNAYKIGEIREFTTTKKNIIEIFKSWRNTQIDRGIDYSLLLTLFFNTKEPFLKNKDIRQAISVAFNKNLLSNYGLIADSPIPPNSWAFNSDLKKQVFNRELLEKITQKDNSATAEVKLRFVSFFEYSDVAETINKSLNEAGLQTKFDLVSYSAEPEFDLMLAYLKLQLDPDQYFFWHSSQQGKGNITGYQNLKVDKQLEDARRFLKTSQRNQFYFPFQKTILDDPPAVFIYYPYVYTIRRK</sequence>
<dbReference type="GO" id="GO:1904680">
    <property type="term" value="F:peptide transmembrane transporter activity"/>
    <property type="evidence" value="ECO:0007669"/>
    <property type="project" value="TreeGrafter"/>
</dbReference>
<name>A0A1J5HHD8_9BACT</name>
<organism evidence="6 7">
    <name type="scientific">Candidatus Roizmanbacteria bacterium CG2_30_33_16</name>
    <dbReference type="NCBI Taxonomy" id="1805340"/>
    <lineage>
        <taxon>Bacteria</taxon>
        <taxon>Candidatus Roizmaniibacteriota</taxon>
    </lineage>
</organism>
<dbReference type="SUPFAM" id="SSF53850">
    <property type="entry name" value="Periplasmic binding protein-like II"/>
    <property type="match status" value="1"/>
</dbReference>
<evidence type="ECO:0000256" key="1">
    <source>
        <dbReference type="ARBA" id="ARBA00005695"/>
    </source>
</evidence>
<keyword evidence="2" id="KW-0813">Transport</keyword>
<feature type="domain" description="Solute-binding protein family 5" evidence="5">
    <location>
        <begin position="87"/>
        <end position="137"/>
    </location>
</feature>
<dbReference type="PANTHER" id="PTHR30290:SF9">
    <property type="entry name" value="OLIGOPEPTIDE-BINDING PROTEIN APPA"/>
    <property type="match status" value="1"/>
</dbReference>
<evidence type="ECO:0000313" key="7">
    <source>
        <dbReference type="Proteomes" id="UP000183758"/>
    </source>
</evidence>
<evidence type="ECO:0000259" key="5">
    <source>
        <dbReference type="Pfam" id="PF00496"/>
    </source>
</evidence>
<dbReference type="Gene3D" id="3.10.105.10">
    <property type="entry name" value="Dipeptide-binding Protein, Domain 3"/>
    <property type="match status" value="1"/>
</dbReference>
<comment type="similarity">
    <text evidence="1">Belongs to the bacterial solute-binding protein 5 family.</text>
</comment>
<dbReference type="EMBL" id="MNZM01000053">
    <property type="protein sequence ID" value="OIP84561.1"/>
    <property type="molecule type" value="Genomic_DNA"/>
</dbReference>
<dbReference type="InterPro" id="IPR000914">
    <property type="entry name" value="SBP_5_dom"/>
</dbReference>
<keyword evidence="3" id="KW-0732">Signal</keyword>
<feature type="transmembrane region" description="Helical" evidence="4">
    <location>
        <begin position="21"/>
        <end position="40"/>
    </location>
</feature>
<feature type="domain" description="Solute-binding protein family 5" evidence="5">
    <location>
        <begin position="200"/>
        <end position="393"/>
    </location>
</feature>
<evidence type="ECO:0000256" key="4">
    <source>
        <dbReference type="SAM" id="Phobius"/>
    </source>
</evidence>
<dbReference type="AlphaFoldDB" id="A0A1J5HHD8"/>
<evidence type="ECO:0000256" key="2">
    <source>
        <dbReference type="ARBA" id="ARBA00022448"/>
    </source>
</evidence>
<keyword evidence="4" id="KW-0812">Transmembrane</keyword>
<protein>
    <recommendedName>
        <fullName evidence="5">Solute-binding protein family 5 domain-containing protein</fullName>
    </recommendedName>
</protein>
<dbReference type="GO" id="GO:0042597">
    <property type="term" value="C:periplasmic space"/>
    <property type="evidence" value="ECO:0007669"/>
    <property type="project" value="UniProtKB-ARBA"/>
</dbReference>
<keyword evidence="4" id="KW-1133">Transmembrane helix</keyword>
<evidence type="ECO:0000313" key="6">
    <source>
        <dbReference type="EMBL" id="OIP84561.1"/>
    </source>
</evidence>